<feature type="compositionally biased region" description="Polar residues" evidence="2">
    <location>
        <begin position="25"/>
        <end position="37"/>
    </location>
</feature>
<feature type="coiled-coil region" evidence="1">
    <location>
        <begin position="575"/>
        <end position="602"/>
    </location>
</feature>
<reference evidence="3" key="1">
    <citation type="submission" date="2021-09" db="EMBL/GenBank/DDBJ databases">
        <authorList>
            <consortium name="AG Swart"/>
            <person name="Singh M."/>
            <person name="Singh A."/>
            <person name="Seah K."/>
            <person name="Emmerich C."/>
        </authorList>
    </citation>
    <scope>NUCLEOTIDE SEQUENCE</scope>
    <source>
        <strain evidence="3">ATCC30299</strain>
    </source>
</reference>
<feature type="region of interest" description="Disordered" evidence="2">
    <location>
        <begin position="134"/>
        <end position="155"/>
    </location>
</feature>
<evidence type="ECO:0000313" key="4">
    <source>
        <dbReference type="Proteomes" id="UP001162131"/>
    </source>
</evidence>
<comment type="caution">
    <text evidence="3">The sequence shown here is derived from an EMBL/GenBank/DDBJ whole genome shotgun (WGS) entry which is preliminary data.</text>
</comment>
<dbReference type="Proteomes" id="UP001162131">
    <property type="component" value="Unassembled WGS sequence"/>
</dbReference>
<feature type="compositionally biased region" description="Basic and acidic residues" evidence="2">
    <location>
        <begin position="136"/>
        <end position="149"/>
    </location>
</feature>
<keyword evidence="1" id="KW-0175">Coiled coil</keyword>
<accession>A0AAU9JHI2</accession>
<evidence type="ECO:0000256" key="2">
    <source>
        <dbReference type="SAM" id="MobiDB-lite"/>
    </source>
</evidence>
<name>A0AAU9JHI2_9CILI</name>
<dbReference type="AlphaFoldDB" id="A0AAU9JHI2"/>
<protein>
    <submittedName>
        <fullName evidence="3">Uncharacterized protein</fullName>
    </submittedName>
</protein>
<evidence type="ECO:0000313" key="3">
    <source>
        <dbReference type="EMBL" id="CAG9325101.1"/>
    </source>
</evidence>
<gene>
    <name evidence="3" type="ORF">BSTOLATCC_MIC37847</name>
</gene>
<proteinExistence type="predicted"/>
<dbReference type="PANTHER" id="PTHR37028">
    <property type="entry name" value="UNNAMED PRODUCT-RELATED"/>
    <property type="match status" value="1"/>
</dbReference>
<feature type="region of interest" description="Disordered" evidence="2">
    <location>
        <begin position="256"/>
        <end position="351"/>
    </location>
</feature>
<sequence>MSNPEVEEINSASNLLNEEAKEIANSENFENNIQPSEELSHELQTEVNRPVAVSNIPEKTDEVSNEIEIEEKLSKTDEIVQEIKEVEEILPLNQENDSLQDQNEKIDGLSNQDINQDIRNLREEERIQATGEVFEEESKGIKENEEQKYDNSSVGAEIDINEINSNMKAAHPEEGSYPTYESMPTTAGAEISSLNKDSINQSIEENSGLREIGQEDISISPSEEEISLIDGIEQKEDFREINSKNKDQESTYTYFNEANQPDPLVSQPEAASYLNESEHQQDLIPEGKEDEHHPAEINLLNKDQTDSIQESESMLDIPRKSESCYISGRNEDCSPELAPEQTESNDSKEIIDSRENTFCYMSVRDENSISHDNLDEIISQSMIIHNEADLSMKQPSRSSKQPNRAKTNLISPKYSNKRINQSFRNPLEDEPAHPKKKAVNAAEAIAIGQSLYNKGKEFLSNRETKLEKIFTDTHSFKPTINSKSAKLVGGIHKEKNELYSDKIKRPKYVPEEEHKKEKKKLKLKDFLDRNYAKPLEHVKEKKIVVPKEEVDEECTFAPKIDGKSKTIGSMHRNLYDLAAEKKSKMDQKIQEAKMQKEKEELKECTFQPTVFKQIDTMKSPKNKFVSHSIFSNQDSFLNTIG</sequence>
<organism evidence="3 4">
    <name type="scientific">Blepharisma stoltei</name>
    <dbReference type="NCBI Taxonomy" id="1481888"/>
    <lineage>
        <taxon>Eukaryota</taxon>
        <taxon>Sar</taxon>
        <taxon>Alveolata</taxon>
        <taxon>Ciliophora</taxon>
        <taxon>Postciliodesmatophora</taxon>
        <taxon>Heterotrichea</taxon>
        <taxon>Heterotrichida</taxon>
        <taxon>Blepharismidae</taxon>
        <taxon>Blepharisma</taxon>
    </lineage>
</organism>
<feature type="region of interest" description="Disordered" evidence="2">
    <location>
        <begin position="390"/>
        <end position="419"/>
    </location>
</feature>
<feature type="region of interest" description="Disordered" evidence="2">
    <location>
        <begin position="1"/>
        <end position="53"/>
    </location>
</feature>
<dbReference type="PANTHER" id="PTHR37028:SF4">
    <property type="entry name" value="ALMS MOTIF DOMAIN-CONTAINING PROTEIN"/>
    <property type="match status" value="1"/>
</dbReference>
<feature type="compositionally biased region" description="Basic and acidic residues" evidence="2">
    <location>
        <begin position="276"/>
        <end position="295"/>
    </location>
</feature>
<dbReference type="EMBL" id="CAJZBQ010000037">
    <property type="protein sequence ID" value="CAG9325101.1"/>
    <property type="molecule type" value="Genomic_DNA"/>
</dbReference>
<evidence type="ECO:0000256" key="1">
    <source>
        <dbReference type="SAM" id="Coils"/>
    </source>
</evidence>
<keyword evidence="4" id="KW-1185">Reference proteome</keyword>
<feature type="compositionally biased region" description="Polar residues" evidence="2">
    <location>
        <begin position="393"/>
        <end position="419"/>
    </location>
</feature>